<dbReference type="PROSITE" id="PS00332">
    <property type="entry name" value="SOD_CU_ZN_2"/>
    <property type="match status" value="1"/>
</dbReference>
<feature type="compositionally biased region" description="Low complexity" evidence="3">
    <location>
        <begin position="96"/>
        <end position="109"/>
    </location>
</feature>
<dbReference type="SUPFAM" id="SSF49329">
    <property type="entry name" value="Cu,Zn superoxide dismutase-like"/>
    <property type="match status" value="1"/>
</dbReference>
<dbReference type="Pfam" id="PF00080">
    <property type="entry name" value="Sod_Cu"/>
    <property type="match status" value="1"/>
</dbReference>
<evidence type="ECO:0000313" key="6">
    <source>
        <dbReference type="EMBL" id="TFZ01657.1"/>
    </source>
</evidence>
<comment type="catalytic activity">
    <reaction evidence="2">
        <text>2 superoxide + 2 H(+) = H2O2 + O2</text>
        <dbReference type="Rhea" id="RHEA:20696"/>
        <dbReference type="ChEBI" id="CHEBI:15378"/>
        <dbReference type="ChEBI" id="CHEBI:15379"/>
        <dbReference type="ChEBI" id="CHEBI:16240"/>
        <dbReference type="ChEBI" id="CHEBI:18421"/>
        <dbReference type="EC" id="1.15.1.1"/>
    </reaction>
</comment>
<dbReference type="InterPro" id="IPR001424">
    <property type="entry name" value="SOD_Cu_Zn_dom"/>
</dbReference>
<dbReference type="InterPro" id="IPR036423">
    <property type="entry name" value="SOD-like_Cu/Zn_dom_sf"/>
</dbReference>
<dbReference type="InterPro" id="IPR024134">
    <property type="entry name" value="SOD_Cu/Zn_/chaperone"/>
</dbReference>
<comment type="cofactor">
    <cofactor evidence="2">
        <name>Cu cation</name>
        <dbReference type="ChEBI" id="CHEBI:23378"/>
    </cofactor>
    <text evidence="2">Binds 1 copper ion per subunit.</text>
</comment>
<gene>
    <name evidence="6" type="ORF">EZ242_09825</name>
</gene>
<evidence type="ECO:0000259" key="5">
    <source>
        <dbReference type="Pfam" id="PF00080"/>
    </source>
</evidence>
<comment type="function">
    <text evidence="2">Destroys radicals which are normally produced within the cells and which are toxic to biological systems.</text>
</comment>
<dbReference type="CDD" id="cd00305">
    <property type="entry name" value="Cu-Zn_Superoxide_Dismutase"/>
    <property type="match status" value="1"/>
</dbReference>
<comment type="similarity">
    <text evidence="1 2">Belongs to the Cu-Zn superoxide dismutase family.</text>
</comment>
<dbReference type="RefSeq" id="WP_135284956.1">
    <property type="nucleotide sequence ID" value="NZ_SMLL01000003.1"/>
</dbReference>
<evidence type="ECO:0000256" key="3">
    <source>
        <dbReference type="SAM" id="MobiDB-lite"/>
    </source>
</evidence>
<dbReference type="PANTHER" id="PTHR10003">
    <property type="entry name" value="SUPEROXIDE DISMUTASE CU-ZN -RELATED"/>
    <property type="match status" value="1"/>
</dbReference>
<feature type="chain" id="PRO_5021426926" description="Superoxide dismutase [Cu-Zn]" evidence="4">
    <location>
        <begin position="25"/>
        <end position="183"/>
    </location>
</feature>
<dbReference type="PROSITE" id="PS00087">
    <property type="entry name" value="SOD_CU_ZN_1"/>
    <property type="match status" value="1"/>
</dbReference>
<dbReference type="GO" id="GO:0005507">
    <property type="term" value="F:copper ion binding"/>
    <property type="evidence" value="ECO:0007669"/>
    <property type="project" value="InterPro"/>
</dbReference>
<keyword evidence="2" id="KW-0862">Zinc</keyword>
<name>A0A4Z0BQT4_9BURK</name>
<dbReference type="GO" id="GO:0004784">
    <property type="term" value="F:superoxide dismutase activity"/>
    <property type="evidence" value="ECO:0007669"/>
    <property type="project" value="UniProtKB-EC"/>
</dbReference>
<dbReference type="PROSITE" id="PS51257">
    <property type="entry name" value="PROKAR_LIPOPROTEIN"/>
    <property type="match status" value="1"/>
</dbReference>
<dbReference type="InterPro" id="IPR018152">
    <property type="entry name" value="SOD_Cu/Zn_BS"/>
</dbReference>
<dbReference type="Gene3D" id="2.60.40.200">
    <property type="entry name" value="Superoxide dismutase, copper/zinc binding domain"/>
    <property type="match status" value="1"/>
</dbReference>
<comment type="cofactor">
    <cofactor evidence="2">
        <name>Zn(2+)</name>
        <dbReference type="ChEBI" id="CHEBI:29105"/>
    </cofactor>
    <text evidence="2">Binds 1 zinc ion per subunit.</text>
</comment>
<evidence type="ECO:0000256" key="4">
    <source>
        <dbReference type="SAM" id="SignalP"/>
    </source>
</evidence>
<proteinExistence type="inferred from homology"/>
<feature type="domain" description="Superoxide dismutase copper/zinc binding" evidence="5">
    <location>
        <begin position="50"/>
        <end position="180"/>
    </location>
</feature>
<organism evidence="6 7">
    <name type="scientific">Ramlibacter rhizophilus</name>
    <dbReference type="NCBI Taxonomy" id="1781167"/>
    <lineage>
        <taxon>Bacteria</taxon>
        <taxon>Pseudomonadati</taxon>
        <taxon>Pseudomonadota</taxon>
        <taxon>Betaproteobacteria</taxon>
        <taxon>Burkholderiales</taxon>
        <taxon>Comamonadaceae</taxon>
        <taxon>Ramlibacter</taxon>
    </lineage>
</organism>
<dbReference type="EC" id="1.15.1.1" evidence="2"/>
<keyword evidence="2" id="KW-0186">Copper</keyword>
<dbReference type="Proteomes" id="UP000297564">
    <property type="component" value="Unassembled WGS sequence"/>
</dbReference>
<evidence type="ECO:0000256" key="1">
    <source>
        <dbReference type="ARBA" id="ARBA00010457"/>
    </source>
</evidence>
<comment type="caution">
    <text evidence="6">The sequence shown here is derived from an EMBL/GenBank/DDBJ whole genome shotgun (WGS) entry which is preliminary data.</text>
</comment>
<keyword evidence="2" id="KW-0560">Oxidoreductase</keyword>
<feature type="region of interest" description="Disordered" evidence="3">
    <location>
        <begin position="83"/>
        <end position="121"/>
    </location>
</feature>
<sequence length="183" mass="18145">MNNKHLFTFAACAALLAGCGTGMGGMGGMGGGSAAPQAVARLQPTAGNQVTGTATFTQRQGGVHVAGEVRGLKPNSEHGFHVHEKGDCSSRDATSAGGHFNPGGHPHGMPGHGAHHAGDMPNLKADAAGVARFDVTLPALSVASGANAVTGRGLVVHAGPDDYRSQPAGDSGPRLACAVITRA</sequence>
<keyword evidence="7" id="KW-1185">Reference proteome</keyword>
<evidence type="ECO:0000256" key="2">
    <source>
        <dbReference type="RuleBase" id="RU000393"/>
    </source>
</evidence>
<keyword evidence="4" id="KW-0732">Signal</keyword>
<protein>
    <recommendedName>
        <fullName evidence="2">Superoxide dismutase [Cu-Zn]</fullName>
        <ecNumber evidence="2">1.15.1.1</ecNumber>
    </recommendedName>
</protein>
<dbReference type="PRINTS" id="PR00068">
    <property type="entry name" value="CUZNDISMTASE"/>
</dbReference>
<evidence type="ECO:0000313" key="7">
    <source>
        <dbReference type="Proteomes" id="UP000297564"/>
    </source>
</evidence>
<keyword evidence="2" id="KW-0479">Metal-binding</keyword>
<dbReference type="AlphaFoldDB" id="A0A4Z0BQT4"/>
<dbReference type="EMBL" id="SMLL01000003">
    <property type="protein sequence ID" value="TFZ01657.1"/>
    <property type="molecule type" value="Genomic_DNA"/>
</dbReference>
<dbReference type="OrthoDB" id="5431326at2"/>
<feature type="signal peptide" evidence="4">
    <location>
        <begin position="1"/>
        <end position="24"/>
    </location>
</feature>
<reference evidence="6 7" key="1">
    <citation type="submission" date="2019-03" db="EMBL/GenBank/DDBJ databases">
        <title>Ramlibacter rhizophilus CCTCC AB2015357, whole genome shotgun sequence.</title>
        <authorList>
            <person name="Zhang X."/>
            <person name="Feng G."/>
            <person name="Zhu H."/>
        </authorList>
    </citation>
    <scope>NUCLEOTIDE SEQUENCE [LARGE SCALE GENOMIC DNA]</scope>
    <source>
        <strain evidence="6 7">CCTCC AB2015357</strain>
    </source>
</reference>
<accession>A0A4Z0BQT4</accession>